<keyword evidence="1" id="KW-0282">Flagellum</keyword>
<sequence>MVTSTSEVRTQSINFANASKKAAIVPSAADTIDTKKIAGSNLKQLSYQQDGYTVSKTLLAKGQQQVTSVQIAQQALGVVGRDLQAIKKILSTELIAQRAVSPSAQNNANHHLDSIKHTLNNAKSDGLRVIDAELKVNIDRPITRTFSVPGLNVKRQREHSELIKLSFQQLGTVVVNMDAKLSDKALVSQIDRHVIPFGLRASQQDNGDIVFRTNEQGFQGLEGKVQVIGQGHRYPAGQANTLTIKPEPEGIEDNQFTFNNREQIRDALVKVNQHLRQVQQSLDDIKAYQAVLAKQMADAKANTSLGDVKQVEEKLSQLSGAGNQQFSATYRSLAAQANVHRHTVVALLK</sequence>
<organism evidence="1 2">
    <name type="scientific">Photobacterium angustum</name>
    <dbReference type="NCBI Taxonomy" id="661"/>
    <lineage>
        <taxon>Bacteria</taxon>
        <taxon>Pseudomonadati</taxon>
        <taxon>Pseudomonadota</taxon>
        <taxon>Gammaproteobacteria</taxon>
        <taxon>Vibrionales</taxon>
        <taxon>Vibrionaceae</taxon>
        <taxon>Photobacterium</taxon>
    </lineage>
</organism>
<dbReference type="OrthoDB" id="5850540at2"/>
<protein>
    <submittedName>
        <fullName evidence="1">Flagellin</fullName>
    </submittedName>
</protein>
<dbReference type="Proteomes" id="UP000238730">
    <property type="component" value="Unassembled WGS sequence"/>
</dbReference>
<keyword evidence="1" id="KW-0969">Cilium</keyword>
<accession>A0A2S7VKX7</accession>
<proteinExistence type="predicted"/>
<evidence type="ECO:0000313" key="2">
    <source>
        <dbReference type="Proteomes" id="UP000238730"/>
    </source>
</evidence>
<dbReference type="RefSeq" id="WP_105062578.1">
    <property type="nucleotide sequence ID" value="NZ_MSCJ01000003.1"/>
</dbReference>
<evidence type="ECO:0000313" key="1">
    <source>
        <dbReference type="EMBL" id="PQJ62806.1"/>
    </source>
</evidence>
<comment type="caution">
    <text evidence="1">The sequence shown here is derived from an EMBL/GenBank/DDBJ whole genome shotgun (WGS) entry which is preliminary data.</text>
</comment>
<reference evidence="1 2" key="1">
    <citation type="submission" date="2016-12" db="EMBL/GenBank/DDBJ databases">
        <title>Diversity of luminous bacteria.</title>
        <authorList>
            <person name="Yoshizawa S."/>
            <person name="Kogure K."/>
        </authorList>
    </citation>
    <scope>NUCLEOTIDE SEQUENCE [LARGE SCALE GENOMIC DNA]</scope>
    <source>
        <strain evidence="1 2">LC1-200</strain>
    </source>
</reference>
<name>A0A2S7VKX7_PHOAN</name>
<keyword evidence="1" id="KW-0966">Cell projection</keyword>
<dbReference type="AlphaFoldDB" id="A0A2S7VKX7"/>
<dbReference type="EMBL" id="MSCJ01000003">
    <property type="protein sequence ID" value="PQJ62806.1"/>
    <property type="molecule type" value="Genomic_DNA"/>
</dbReference>
<gene>
    <name evidence="1" type="ORF">BTO08_21590</name>
</gene>